<evidence type="ECO:0000313" key="1">
    <source>
        <dbReference type="EMBL" id="KKT86118.1"/>
    </source>
</evidence>
<dbReference type="EMBL" id="LCJW01000016">
    <property type="protein sequence ID" value="KKT86118.1"/>
    <property type="molecule type" value="Genomic_DNA"/>
</dbReference>
<organism evidence="1 2">
    <name type="scientific">Candidatus Collierbacteria bacterium GW2011_GWA2_44_99</name>
    <dbReference type="NCBI Taxonomy" id="1618380"/>
    <lineage>
        <taxon>Bacteria</taxon>
        <taxon>Candidatus Collieribacteriota</taxon>
    </lineage>
</organism>
<gene>
    <name evidence="1" type="ORF">UW84_C0016G0002</name>
</gene>
<comment type="caution">
    <text evidence="1">The sequence shown here is derived from an EMBL/GenBank/DDBJ whole genome shotgun (WGS) entry which is preliminary data.</text>
</comment>
<sequence>MDEWLKERKGYWWWVQDVTQLDKEAILEGIMNYGTWNDFLYLKKQWGLPIIKELFYYMTVEKKRVNLRKEPIALYTNYLTKYAD</sequence>
<proteinExistence type="predicted"/>
<protein>
    <submittedName>
        <fullName evidence="1">Uncharacterized protein</fullName>
    </submittedName>
</protein>
<accession>A0A0G1KRE7</accession>
<dbReference type="AlphaFoldDB" id="A0A0G1KRE7"/>
<name>A0A0G1KRE7_9BACT</name>
<reference evidence="1 2" key="1">
    <citation type="journal article" date="2015" name="Nature">
        <title>rRNA introns, odd ribosomes, and small enigmatic genomes across a large radiation of phyla.</title>
        <authorList>
            <person name="Brown C.T."/>
            <person name="Hug L.A."/>
            <person name="Thomas B.C."/>
            <person name="Sharon I."/>
            <person name="Castelle C.J."/>
            <person name="Singh A."/>
            <person name="Wilkins M.J."/>
            <person name="Williams K.H."/>
            <person name="Banfield J.F."/>
        </authorList>
    </citation>
    <scope>NUCLEOTIDE SEQUENCE [LARGE SCALE GENOMIC DNA]</scope>
</reference>
<dbReference type="Proteomes" id="UP000034797">
    <property type="component" value="Unassembled WGS sequence"/>
</dbReference>
<evidence type="ECO:0000313" key="2">
    <source>
        <dbReference type="Proteomes" id="UP000034797"/>
    </source>
</evidence>